<evidence type="ECO:0000256" key="1">
    <source>
        <dbReference type="SAM" id="MobiDB-lite"/>
    </source>
</evidence>
<name>A0AA36M954_CYLNA</name>
<feature type="region of interest" description="Disordered" evidence="1">
    <location>
        <begin position="45"/>
        <end position="85"/>
    </location>
</feature>
<evidence type="ECO:0000313" key="4">
    <source>
        <dbReference type="Proteomes" id="UP001176961"/>
    </source>
</evidence>
<keyword evidence="4" id="KW-1185">Reference proteome</keyword>
<feature type="transmembrane region" description="Helical" evidence="2">
    <location>
        <begin position="6"/>
        <end position="28"/>
    </location>
</feature>
<dbReference type="AlphaFoldDB" id="A0AA36M954"/>
<protein>
    <submittedName>
        <fullName evidence="3">Uncharacterized protein</fullName>
    </submittedName>
</protein>
<feature type="compositionally biased region" description="Gly residues" evidence="1">
    <location>
        <begin position="280"/>
        <end position="304"/>
    </location>
</feature>
<keyword evidence="2" id="KW-0472">Membrane</keyword>
<dbReference type="Pfam" id="PF03057">
    <property type="entry name" value="DUF236"/>
    <property type="match status" value="3"/>
</dbReference>
<organism evidence="3 4">
    <name type="scientific">Cylicocyclus nassatus</name>
    <name type="common">Nematode worm</name>
    <dbReference type="NCBI Taxonomy" id="53992"/>
    <lineage>
        <taxon>Eukaryota</taxon>
        <taxon>Metazoa</taxon>
        <taxon>Ecdysozoa</taxon>
        <taxon>Nematoda</taxon>
        <taxon>Chromadorea</taxon>
        <taxon>Rhabditida</taxon>
        <taxon>Rhabditina</taxon>
        <taxon>Rhabditomorpha</taxon>
        <taxon>Strongyloidea</taxon>
        <taxon>Strongylidae</taxon>
        <taxon>Cylicocyclus</taxon>
    </lineage>
</organism>
<feature type="region of interest" description="Disordered" evidence="1">
    <location>
        <begin position="230"/>
        <end position="259"/>
    </location>
</feature>
<evidence type="ECO:0000256" key="2">
    <source>
        <dbReference type="SAM" id="Phobius"/>
    </source>
</evidence>
<dbReference type="EMBL" id="CATQJL010000305">
    <property type="protein sequence ID" value="CAJ0602120.1"/>
    <property type="molecule type" value="Genomic_DNA"/>
</dbReference>
<feature type="region of interest" description="Disordered" evidence="1">
    <location>
        <begin position="276"/>
        <end position="311"/>
    </location>
</feature>
<evidence type="ECO:0000313" key="3">
    <source>
        <dbReference type="EMBL" id="CAJ0602120.1"/>
    </source>
</evidence>
<comment type="caution">
    <text evidence="3">The sequence shown here is derived from an EMBL/GenBank/DDBJ whole genome shotgun (WGS) entry which is preliminary data.</text>
</comment>
<gene>
    <name evidence="3" type="ORF">CYNAS_LOCUS14103</name>
</gene>
<sequence length="311" mass="29832">MFLHYFLTIFDLLVAIVPMLMSISLPFCCRKKKKKEQYPSAFMEGYKEEGESREPGQSRDGPFGTNEARQPAKLNIRPPKENKVVGTYDPNYQTLAGLDNANVFQEKKGGGMGGGAGGFGGGGAFGGGGGGGGFGGGGDGGGFGGPGGGGGFGGGGGVGGGQQIRAPEPGGKKMAGTYDPNYQTLAGLNNDDVFKKKDGGFGGGGAGGGFGGGGIGGGGGGIGGRGGGGGGFGGGGGGGGGQQIRAPEPGGKKMAGTFDPNYQTLAGLNNEDVFKKKDGGGGGGGGFGGGGGGGGGFGGGGGGFQQDFATY</sequence>
<accession>A0AA36M954</accession>
<proteinExistence type="predicted"/>
<dbReference type="Proteomes" id="UP001176961">
    <property type="component" value="Unassembled WGS sequence"/>
</dbReference>
<feature type="compositionally biased region" description="Basic and acidic residues" evidence="1">
    <location>
        <begin position="45"/>
        <end position="57"/>
    </location>
</feature>
<feature type="compositionally biased region" description="Gly residues" evidence="1">
    <location>
        <begin position="230"/>
        <end position="242"/>
    </location>
</feature>
<dbReference type="PRINTS" id="PR01228">
    <property type="entry name" value="EGGSHELL"/>
</dbReference>
<keyword evidence="2" id="KW-0812">Transmembrane</keyword>
<dbReference type="InterPro" id="IPR004296">
    <property type="entry name" value="DUF236"/>
</dbReference>
<reference evidence="3" key="1">
    <citation type="submission" date="2023-07" db="EMBL/GenBank/DDBJ databases">
        <authorList>
            <consortium name="CYATHOMIX"/>
        </authorList>
    </citation>
    <scope>NUCLEOTIDE SEQUENCE</scope>
    <source>
        <strain evidence="3">N/A</strain>
    </source>
</reference>
<keyword evidence="2" id="KW-1133">Transmembrane helix</keyword>